<dbReference type="InterPro" id="IPR006674">
    <property type="entry name" value="HD_domain"/>
</dbReference>
<dbReference type="Pfam" id="PF12917">
    <property type="entry name" value="YfbR-like"/>
    <property type="match status" value="1"/>
</dbReference>
<feature type="compositionally biased region" description="Basic and acidic residues" evidence="8">
    <location>
        <begin position="239"/>
        <end position="251"/>
    </location>
</feature>
<dbReference type="InterPro" id="IPR003607">
    <property type="entry name" value="HD/PDEase_dom"/>
</dbReference>
<accession>A0A6N7XNK7</accession>
<proteinExistence type="predicted"/>
<feature type="region of interest" description="Disordered" evidence="8">
    <location>
        <begin position="210"/>
        <end position="251"/>
    </location>
</feature>
<evidence type="ECO:0000256" key="5">
    <source>
        <dbReference type="ARBA" id="ARBA00012964"/>
    </source>
</evidence>
<sequence length="251" mass="27856">MEQEQPRESSFLALLSRLKYIERWALMRSSRPENLGEHSLEVAMIAHALCVIGNQRYGRHLDAERAALVGMYHDASEIITGDMPTPVKYANGTLREAYRAVEDSAQERLLQTLPNDLRPVYEGIFKSDGSEGDALLRRLVKAADKLSALIKCLDERSAGNTEFVTAERTTRAALDQMATELPEVRDFMNEFLPSYGHTLDQLLYASRPVPRGVPPGATPLRDGGASSGAKDPYGRSAQRRGEERVPRTSPS</sequence>
<protein>
    <recommendedName>
        <fullName evidence="5">5'-deoxynucleotidase</fullName>
        <ecNumber evidence="5">3.1.3.89</ecNumber>
    </recommendedName>
</protein>
<dbReference type="GO" id="GO:0005737">
    <property type="term" value="C:cytoplasm"/>
    <property type="evidence" value="ECO:0007669"/>
    <property type="project" value="TreeGrafter"/>
</dbReference>
<comment type="caution">
    <text evidence="10">The sequence shown here is derived from an EMBL/GenBank/DDBJ whole genome shotgun (WGS) entry which is preliminary data.</text>
</comment>
<dbReference type="SMART" id="SM00471">
    <property type="entry name" value="HDc"/>
    <property type="match status" value="1"/>
</dbReference>
<dbReference type="GO" id="GO:0046872">
    <property type="term" value="F:metal ion binding"/>
    <property type="evidence" value="ECO:0007669"/>
    <property type="project" value="UniProtKB-KW"/>
</dbReference>
<dbReference type="PANTHER" id="PTHR11845">
    <property type="entry name" value="5'-DEOXYNUCLEOTIDASE HDDC2"/>
    <property type="match status" value="1"/>
</dbReference>
<dbReference type="AlphaFoldDB" id="A0A6N7XNK7"/>
<dbReference type="GO" id="GO:0002953">
    <property type="term" value="F:5'-deoxynucleotidase activity"/>
    <property type="evidence" value="ECO:0007669"/>
    <property type="project" value="UniProtKB-EC"/>
</dbReference>
<reference evidence="10 11" key="1">
    <citation type="submission" date="2019-08" db="EMBL/GenBank/DDBJ databases">
        <title>In-depth cultivation of the pig gut microbiome towards novel bacterial diversity and tailored functional studies.</title>
        <authorList>
            <person name="Wylensek D."/>
            <person name="Hitch T.C.A."/>
            <person name="Clavel T."/>
        </authorList>
    </citation>
    <scope>NUCLEOTIDE SEQUENCE [LARGE SCALE GENOMIC DNA]</scope>
    <source>
        <strain evidence="10 11">CA-Schmier-601-WT-1</strain>
    </source>
</reference>
<evidence type="ECO:0000256" key="8">
    <source>
        <dbReference type="SAM" id="MobiDB-lite"/>
    </source>
</evidence>
<evidence type="ECO:0000313" key="11">
    <source>
        <dbReference type="Proteomes" id="UP000469325"/>
    </source>
</evidence>
<dbReference type="RefSeq" id="WP_154435362.1">
    <property type="nucleotide sequence ID" value="NZ_VUNC01000005.1"/>
</dbReference>
<comment type="catalytic activity">
    <reaction evidence="1">
        <text>a 2'-deoxyribonucleoside 5'-phosphate + H2O = a 2'-deoxyribonucleoside + phosphate</text>
        <dbReference type="Rhea" id="RHEA:36167"/>
        <dbReference type="ChEBI" id="CHEBI:15377"/>
        <dbReference type="ChEBI" id="CHEBI:18274"/>
        <dbReference type="ChEBI" id="CHEBI:43474"/>
        <dbReference type="ChEBI" id="CHEBI:65317"/>
        <dbReference type="EC" id="3.1.3.89"/>
    </reaction>
</comment>
<dbReference type="EC" id="3.1.3.89" evidence="5"/>
<keyword evidence="11" id="KW-1185">Reference proteome</keyword>
<dbReference type="EMBL" id="VUNC01000005">
    <property type="protein sequence ID" value="MST72828.1"/>
    <property type="molecule type" value="Genomic_DNA"/>
</dbReference>
<organism evidence="10 11">
    <name type="scientific">Olsenella porci</name>
    <dbReference type="NCBI Taxonomy" id="2652279"/>
    <lineage>
        <taxon>Bacteria</taxon>
        <taxon>Bacillati</taxon>
        <taxon>Actinomycetota</taxon>
        <taxon>Coriobacteriia</taxon>
        <taxon>Coriobacteriales</taxon>
        <taxon>Atopobiaceae</taxon>
        <taxon>Olsenella</taxon>
    </lineage>
</organism>
<keyword evidence="7 10" id="KW-0378">Hydrolase</keyword>
<evidence type="ECO:0000256" key="7">
    <source>
        <dbReference type="ARBA" id="ARBA00022801"/>
    </source>
</evidence>
<evidence type="ECO:0000256" key="1">
    <source>
        <dbReference type="ARBA" id="ARBA00001638"/>
    </source>
</evidence>
<comment type="cofactor">
    <cofactor evidence="3">
        <name>Co(2+)</name>
        <dbReference type="ChEBI" id="CHEBI:48828"/>
    </cofactor>
</comment>
<evidence type="ECO:0000259" key="9">
    <source>
        <dbReference type="PROSITE" id="PS51831"/>
    </source>
</evidence>
<comment type="subunit">
    <text evidence="4">Homodimer.</text>
</comment>
<feature type="domain" description="HD" evidence="9">
    <location>
        <begin position="35"/>
        <end position="149"/>
    </location>
</feature>
<keyword evidence="6" id="KW-0479">Metal-binding</keyword>
<evidence type="ECO:0000256" key="4">
    <source>
        <dbReference type="ARBA" id="ARBA00011738"/>
    </source>
</evidence>
<gene>
    <name evidence="10" type="ORF">FYJ68_06885</name>
</gene>
<dbReference type="Proteomes" id="UP000469325">
    <property type="component" value="Unassembled WGS sequence"/>
</dbReference>
<dbReference type="CDD" id="cd00077">
    <property type="entry name" value="HDc"/>
    <property type="match status" value="1"/>
</dbReference>
<dbReference type="NCBIfam" id="NF003009">
    <property type="entry name" value="PRK03826.1"/>
    <property type="match status" value="1"/>
</dbReference>
<evidence type="ECO:0000256" key="6">
    <source>
        <dbReference type="ARBA" id="ARBA00022723"/>
    </source>
</evidence>
<dbReference type="InterPro" id="IPR039356">
    <property type="entry name" value="YfbR/HDDC2"/>
</dbReference>
<name>A0A6N7XNK7_9ACTN</name>
<dbReference type="Gene3D" id="1.10.3210.10">
    <property type="entry name" value="Hypothetical protein af1432"/>
    <property type="match status" value="1"/>
</dbReference>
<evidence type="ECO:0000256" key="3">
    <source>
        <dbReference type="ARBA" id="ARBA00001941"/>
    </source>
</evidence>
<dbReference type="PROSITE" id="PS51831">
    <property type="entry name" value="HD"/>
    <property type="match status" value="1"/>
</dbReference>
<comment type="cofactor">
    <cofactor evidence="2">
        <name>Mn(2+)</name>
        <dbReference type="ChEBI" id="CHEBI:29035"/>
    </cofactor>
</comment>
<dbReference type="SUPFAM" id="SSF109604">
    <property type="entry name" value="HD-domain/PDEase-like"/>
    <property type="match status" value="1"/>
</dbReference>
<dbReference type="PANTHER" id="PTHR11845:SF13">
    <property type="entry name" value="5'-DEOXYNUCLEOTIDASE HDDC2"/>
    <property type="match status" value="1"/>
</dbReference>
<evidence type="ECO:0000313" key="10">
    <source>
        <dbReference type="EMBL" id="MST72828.1"/>
    </source>
</evidence>
<evidence type="ECO:0000256" key="2">
    <source>
        <dbReference type="ARBA" id="ARBA00001936"/>
    </source>
</evidence>